<dbReference type="Pfam" id="PF00388">
    <property type="entry name" value="PI-PLC-X"/>
    <property type="match status" value="1"/>
</dbReference>
<sequence>MTPLSIRNLSVHRVELSSVERIAAHEQGGDDFLGGICGFFRGGGRKHDASSTSSSSDDLTTVVLPVDVLPFTAVETGVVAPAAGGIGIRLVVEGTRYEMLLRGRECRSVVLEGLRGGDQGGDDEGNDGESAVRLTVVYFPSAAVVAILSSARLESWMADLDDSWPLSVLSIPGTHNSPTCYRALPSVRCQAVGIPVQLRNGIRFLDIRVSANPNDASLTLVHSIWPVSLTGSKHLRPLLQDLYRFLESNPSESIIVSIKREGTGKATDGQMARHLKRDYVDARPDRWWTEAEIPTLGLARGKLVLIRRFDTDDDMRSWAIDAHQWPDNCSDGAGGNGRFRIQDFYEVAHSQAVDSKIAFCHSQLERAAAEELFVRETTTMPPFFVNFLSGSNFFNASCWPERIAAKVNPAAVEYLCVKHGEEGRGPQKLKVGAAGTGIVVTDWVGANDDWDLIRCIVGMNARLQLGAKI</sequence>
<gene>
    <name evidence="2" type="ORF">GQ602_000237</name>
</gene>
<dbReference type="Gene3D" id="3.20.20.190">
    <property type="entry name" value="Phosphatidylinositol (PI) phosphodiesterase"/>
    <property type="match status" value="1"/>
</dbReference>
<dbReference type="InterPro" id="IPR017946">
    <property type="entry name" value="PLC-like_Pdiesterase_TIM-brl"/>
</dbReference>
<dbReference type="OrthoDB" id="1046782at2759"/>
<protein>
    <submittedName>
        <fullName evidence="2">Phosphatidylinositol-specific phospholipase C, X domain containing protein</fullName>
    </submittedName>
</protein>
<evidence type="ECO:0000313" key="2">
    <source>
        <dbReference type="EMBL" id="KAF4594624.1"/>
    </source>
</evidence>
<evidence type="ECO:0000313" key="3">
    <source>
        <dbReference type="Proteomes" id="UP000562929"/>
    </source>
</evidence>
<dbReference type="CDD" id="cd08586">
    <property type="entry name" value="PI-PLCc_BcPLC_like"/>
    <property type="match status" value="1"/>
</dbReference>
<accession>A0A8H4QBT3</accession>
<dbReference type="InterPro" id="IPR051057">
    <property type="entry name" value="PI-PLC_domain"/>
</dbReference>
<dbReference type="InterPro" id="IPR000909">
    <property type="entry name" value="PLipase_C_PInositol-sp_X_dom"/>
</dbReference>
<dbReference type="PANTHER" id="PTHR13593">
    <property type="match status" value="1"/>
</dbReference>
<dbReference type="SUPFAM" id="SSF51695">
    <property type="entry name" value="PLC-like phosphodiesterases"/>
    <property type="match status" value="1"/>
</dbReference>
<dbReference type="PANTHER" id="PTHR13593:SF113">
    <property type="entry name" value="SI:DKEY-266F7.9"/>
    <property type="match status" value="1"/>
</dbReference>
<comment type="caution">
    <text evidence="2">The sequence shown here is derived from an EMBL/GenBank/DDBJ whole genome shotgun (WGS) entry which is preliminary data.</text>
</comment>
<dbReference type="SMART" id="SM00148">
    <property type="entry name" value="PLCXc"/>
    <property type="match status" value="1"/>
</dbReference>
<dbReference type="PROSITE" id="PS50007">
    <property type="entry name" value="PIPLC_X_DOMAIN"/>
    <property type="match status" value="1"/>
</dbReference>
<dbReference type="Proteomes" id="UP000562929">
    <property type="component" value="Unassembled WGS sequence"/>
</dbReference>
<dbReference type="GO" id="GO:0006629">
    <property type="term" value="P:lipid metabolic process"/>
    <property type="evidence" value="ECO:0007669"/>
    <property type="project" value="InterPro"/>
</dbReference>
<organism evidence="2 3">
    <name type="scientific">Ophiocordyceps camponoti-floridani</name>
    <dbReference type="NCBI Taxonomy" id="2030778"/>
    <lineage>
        <taxon>Eukaryota</taxon>
        <taxon>Fungi</taxon>
        <taxon>Dikarya</taxon>
        <taxon>Ascomycota</taxon>
        <taxon>Pezizomycotina</taxon>
        <taxon>Sordariomycetes</taxon>
        <taxon>Hypocreomycetidae</taxon>
        <taxon>Hypocreales</taxon>
        <taxon>Ophiocordycipitaceae</taxon>
        <taxon>Ophiocordyceps</taxon>
    </lineage>
</organism>
<dbReference type="AlphaFoldDB" id="A0A8H4QBT3"/>
<dbReference type="EMBL" id="JAACLJ010000001">
    <property type="protein sequence ID" value="KAF4594624.1"/>
    <property type="molecule type" value="Genomic_DNA"/>
</dbReference>
<keyword evidence="3" id="KW-1185">Reference proteome</keyword>
<reference evidence="2 3" key="1">
    <citation type="journal article" date="2020" name="G3 (Bethesda)">
        <title>Genetic Underpinnings of Host Manipulation by Ophiocordyceps as Revealed by Comparative Transcriptomics.</title>
        <authorList>
            <person name="Will I."/>
            <person name="Das B."/>
            <person name="Trinh T."/>
            <person name="Brachmann A."/>
            <person name="Ohm R.A."/>
            <person name="de Bekker C."/>
        </authorList>
    </citation>
    <scope>NUCLEOTIDE SEQUENCE [LARGE SCALE GENOMIC DNA]</scope>
    <source>
        <strain evidence="2 3">EC05</strain>
    </source>
</reference>
<evidence type="ECO:0000259" key="1">
    <source>
        <dbReference type="SMART" id="SM00148"/>
    </source>
</evidence>
<proteinExistence type="predicted"/>
<name>A0A8H4QBT3_9HYPO</name>
<dbReference type="GO" id="GO:0008081">
    <property type="term" value="F:phosphoric diester hydrolase activity"/>
    <property type="evidence" value="ECO:0007669"/>
    <property type="project" value="InterPro"/>
</dbReference>
<feature type="domain" description="Phosphatidylinositol-specific phospholipase C X" evidence="1">
    <location>
        <begin position="160"/>
        <end position="308"/>
    </location>
</feature>